<protein>
    <submittedName>
        <fullName evidence="1">Uncharacterized protein</fullName>
    </submittedName>
</protein>
<proteinExistence type="predicted"/>
<gene>
    <name evidence="1" type="ORF">J2X78_003685</name>
</gene>
<dbReference type="EMBL" id="JAVDTF010000003">
    <property type="protein sequence ID" value="MDR6785111.1"/>
    <property type="molecule type" value="Genomic_DNA"/>
</dbReference>
<evidence type="ECO:0000313" key="2">
    <source>
        <dbReference type="Proteomes" id="UP001246858"/>
    </source>
</evidence>
<name>A0ACC6L0W3_9SPHI</name>
<comment type="caution">
    <text evidence="1">The sequence shown here is derived from an EMBL/GenBank/DDBJ whole genome shotgun (WGS) entry which is preliminary data.</text>
</comment>
<evidence type="ECO:0000313" key="1">
    <source>
        <dbReference type="EMBL" id="MDR6785111.1"/>
    </source>
</evidence>
<organism evidence="1 2">
    <name type="scientific">Pedobacter africanus</name>
    <dbReference type="NCBI Taxonomy" id="151894"/>
    <lineage>
        <taxon>Bacteria</taxon>
        <taxon>Pseudomonadati</taxon>
        <taxon>Bacteroidota</taxon>
        <taxon>Sphingobacteriia</taxon>
        <taxon>Sphingobacteriales</taxon>
        <taxon>Sphingobacteriaceae</taxon>
        <taxon>Pedobacter</taxon>
    </lineage>
</organism>
<sequence>MTTIGNNFQSIRLLYFRLNNFVREQNAYLSVLNLLEVTHESTQEKLSNTIAYLGSHERV</sequence>
<accession>A0ACC6L0W3</accession>
<reference evidence="1" key="1">
    <citation type="submission" date="2023-07" db="EMBL/GenBank/DDBJ databases">
        <title>Sorghum-associated microbial communities from plants grown in Nebraska, USA.</title>
        <authorList>
            <person name="Schachtman D."/>
        </authorList>
    </citation>
    <scope>NUCLEOTIDE SEQUENCE</scope>
    <source>
        <strain evidence="1">2697</strain>
    </source>
</reference>
<dbReference type="Proteomes" id="UP001246858">
    <property type="component" value="Unassembled WGS sequence"/>
</dbReference>
<keyword evidence="2" id="KW-1185">Reference proteome</keyword>